<gene>
    <name evidence="1" type="ORF">PanWU01x14_053250</name>
</gene>
<dbReference type="Proteomes" id="UP000237105">
    <property type="component" value="Unassembled WGS sequence"/>
</dbReference>
<dbReference type="AlphaFoldDB" id="A0A2P5DLH4"/>
<proteinExistence type="predicted"/>
<evidence type="ECO:0000313" key="1">
    <source>
        <dbReference type="EMBL" id="PON74115.1"/>
    </source>
</evidence>
<keyword evidence="2" id="KW-1185">Reference proteome</keyword>
<name>A0A2P5DLH4_PARAD</name>
<reference evidence="2" key="1">
    <citation type="submission" date="2016-06" db="EMBL/GenBank/DDBJ databases">
        <title>Parallel loss of symbiosis genes in relatives of nitrogen-fixing non-legume Parasponia.</title>
        <authorList>
            <person name="Van Velzen R."/>
            <person name="Holmer R."/>
            <person name="Bu F."/>
            <person name="Rutten L."/>
            <person name="Van Zeijl A."/>
            <person name="Liu W."/>
            <person name="Santuari L."/>
            <person name="Cao Q."/>
            <person name="Sharma T."/>
            <person name="Shen D."/>
            <person name="Roswanjaya Y."/>
            <person name="Wardhani T."/>
            <person name="Kalhor M.S."/>
            <person name="Jansen J."/>
            <person name="Van den Hoogen J."/>
            <person name="Gungor B."/>
            <person name="Hartog M."/>
            <person name="Hontelez J."/>
            <person name="Verver J."/>
            <person name="Yang W.-C."/>
            <person name="Schijlen E."/>
            <person name="Repin R."/>
            <person name="Schilthuizen M."/>
            <person name="Schranz E."/>
            <person name="Heidstra R."/>
            <person name="Miyata K."/>
            <person name="Fedorova E."/>
            <person name="Kohlen W."/>
            <person name="Bisseling T."/>
            <person name="Smit S."/>
            <person name="Geurts R."/>
        </authorList>
    </citation>
    <scope>NUCLEOTIDE SEQUENCE [LARGE SCALE GENOMIC DNA]</scope>
    <source>
        <strain evidence="2">cv. WU1-14</strain>
    </source>
</reference>
<dbReference type="OrthoDB" id="10518956at2759"/>
<organism evidence="1 2">
    <name type="scientific">Parasponia andersonii</name>
    <name type="common">Sponia andersonii</name>
    <dbReference type="NCBI Taxonomy" id="3476"/>
    <lineage>
        <taxon>Eukaryota</taxon>
        <taxon>Viridiplantae</taxon>
        <taxon>Streptophyta</taxon>
        <taxon>Embryophyta</taxon>
        <taxon>Tracheophyta</taxon>
        <taxon>Spermatophyta</taxon>
        <taxon>Magnoliopsida</taxon>
        <taxon>eudicotyledons</taxon>
        <taxon>Gunneridae</taxon>
        <taxon>Pentapetalae</taxon>
        <taxon>rosids</taxon>
        <taxon>fabids</taxon>
        <taxon>Rosales</taxon>
        <taxon>Cannabaceae</taxon>
        <taxon>Parasponia</taxon>
    </lineage>
</organism>
<sequence length="88" mass="9918">MIFNINSNWLLASQEVEVFGRGGKLSLTMHEDRRRSPPSDGGVSHLNFIRIVSENGTLEVENGTLGWQVGTFTFKISERATQVRIRDL</sequence>
<accession>A0A2P5DLH4</accession>
<dbReference type="EMBL" id="JXTB01000030">
    <property type="protein sequence ID" value="PON74115.1"/>
    <property type="molecule type" value="Genomic_DNA"/>
</dbReference>
<evidence type="ECO:0000313" key="2">
    <source>
        <dbReference type="Proteomes" id="UP000237105"/>
    </source>
</evidence>
<comment type="caution">
    <text evidence="1">The sequence shown here is derived from an EMBL/GenBank/DDBJ whole genome shotgun (WGS) entry which is preliminary data.</text>
</comment>
<protein>
    <submittedName>
        <fullName evidence="1">Uncharacterized protein</fullName>
    </submittedName>
</protein>